<gene>
    <name evidence="1" type="ORF">B0A49_11527</name>
</gene>
<dbReference type="InterPro" id="IPR005198">
    <property type="entry name" value="Glyco_hydro_76"/>
</dbReference>
<accession>A0A4U0WBT7</accession>
<dbReference type="PANTHER" id="PTHR47791:SF2">
    <property type="entry name" value="ENDO MANNANASE, GH76 FAMILY (EUROFUNG)"/>
    <property type="match status" value="1"/>
</dbReference>
<dbReference type="EMBL" id="NAJN01001933">
    <property type="protein sequence ID" value="TKA59837.1"/>
    <property type="molecule type" value="Genomic_DNA"/>
</dbReference>
<dbReference type="PANTHER" id="PTHR47791">
    <property type="entry name" value="MEIOTICALLY UP-REGULATED GENE 191 PROTEIN"/>
    <property type="match status" value="1"/>
</dbReference>
<dbReference type="Proteomes" id="UP000308768">
    <property type="component" value="Unassembled WGS sequence"/>
</dbReference>
<evidence type="ECO:0008006" key="3">
    <source>
        <dbReference type="Google" id="ProtNLM"/>
    </source>
</evidence>
<dbReference type="STRING" id="331657.A0A4U0WBT7"/>
<keyword evidence="2" id="KW-1185">Reference proteome</keyword>
<dbReference type="InterPro" id="IPR008928">
    <property type="entry name" value="6-hairpin_glycosidase_sf"/>
</dbReference>
<evidence type="ECO:0000313" key="1">
    <source>
        <dbReference type="EMBL" id="TKA59837.1"/>
    </source>
</evidence>
<dbReference type="AlphaFoldDB" id="A0A4U0WBT7"/>
<reference evidence="1 2" key="1">
    <citation type="submission" date="2017-03" db="EMBL/GenBank/DDBJ databases">
        <title>Genomes of endolithic fungi from Antarctica.</title>
        <authorList>
            <person name="Coleine C."/>
            <person name="Masonjones S."/>
            <person name="Stajich J.E."/>
        </authorList>
    </citation>
    <scope>NUCLEOTIDE SEQUENCE [LARGE SCALE GENOMIC DNA]</scope>
    <source>
        <strain evidence="1 2">CCFEE 5187</strain>
    </source>
</reference>
<proteinExistence type="predicted"/>
<dbReference type="GO" id="GO:0005975">
    <property type="term" value="P:carbohydrate metabolic process"/>
    <property type="evidence" value="ECO:0007669"/>
    <property type="project" value="InterPro"/>
</dbReference>
<name>A0A4U0WBT7_9PEZI</name>
<dbReference type="SUPFAM" id="SSF48208">
    <property type="entry name" value="Six-hairpin glycosidases"/>
    <property type="match status" value="1"/>
</dbReference>
<protein>
    <recommendedName>
        <fullName evidence="3">Glycoside hydrolase family 76 protein</fullName>
    </recommendedName>
</protein>
<comment type="caution">
    <text evidence="1">The sequence shown here is derived from an EMBL/GenBank/DDBJ whole genome shotgun (WGS) entry which is preliminary data.</text>
</comment>
<dbReference type="Gene3D" id="1.50.10.20">
    <property type="match status" value="1"/>
</dbReference>
<organism evidence="1 2">
    <name type="scientific">Cryomyces minteri</name>
    <dbReference type="NCBI Taxonomy" id="331657"/>
    <lineage>
        <taxon>Eukaryota</taxon>
        <taxon>Fungi</taxon>
        <taxon>Dikarya</taxon>
        <taxon>Ascomycota</taxon>
        <taxon>Pezizomycotina</taxon>
        <taxon>Dothideomycetes</taxon>
        <taxon>Dothideomycetes incertae sedis</taxon>
        <taxon>Cryomyces</taxon>
    </lineage>
</organism>
<evidence type="ECO:0000313" key="2">
    <source>
        <dbReference type="Proteomes" id="UP000308768"/>
    </source>
</evidence>
<sequence length="726" mass="81176">MVRWPSGYGASFRFLLRPLKMVYYLSISTASAALYEGESRLQQTAAEPHQARDQSPLQPYLFAPDQREAVPEKAFSKQALLHAHSTPDDVVSPLVQLHDALEVMQSRFFELWLGTWPDAIDWTAAVMGTYVSAALSTLAKSADHVLKRSTDDETASAKGQSIENEMNKYFSQSVAYYFGENAFSIRTQAYDDMLWVVLGWLESIKFIDLHTDFHRRSSGSASSSKSVPWYGKQFKASFAHRAHIFYEIASHGWDTSMCGGGMTWNPHLRPYKNAITNQLFISASMGMYLYFPGDENNSPFLSNDEDDAYQQVVRPARPHNPRYLNAAVDGYAWLKNSNMTNDQGLYVDGFHILGWGRNGTKGTRKCDLRNEMVYTYNQGVLLSGLRQLWEGTGDTAYLKDGHELVRNVIKATGWRTLDRSPPSEAENGDTHERWAGLGRGGILEELCDATGTCSQDSQTFKGIFFHHLTLFCEPLPDKPIVPGKTYSAGPAEKMLHGRSCKGYTPWVTHNARAAMETRDEDGTFGMWWGHGPGRNEESDVKHGTIPEGAVDYRNNSTLPLDGMWLLSELCANCNGYTTAGHNHFAGPTRKQDRSDSARLSTARLGRLTDPFASLTIELLYHTLSDLPSPPIAAPRLVTRTLLQQLPHCLFRRLVLDELPCPVGEAPDLPVVGTDWFRLYCEIEWNWLSGRDLKELNPGRIGGIVEGVVERIAAREGGEEVGLARVD</sequence>
<dbReference type="InterPro" id="IPR053169">
    <property type="entry name" value="MUG_Protein"/>
</dbReference>
<dbReference type="OrthoDB" id="4104179at2759"/>
<dbReference type="Pfam" id="PF03663">
    <property type="entry name" value="Glyco_hydro_76"/>
    <property type="match status" value="1"/>
</dbReference>